<evidence type="ECO:0000256" key="1">
    <source>
        <dbReference type="ARBA" id="ARBA00023242"/>
    </source>
</evidence>
<dbReference type="OrthoDB" id="2574141at2759"/>
<dbReference type="GO" id="GO:0000981">
    <property type="term" value="F:DNA-binding transcription factor activity, RNA polymerase II-specific"/>
    <property type="evidence" value="ECO:0007669"/>
    <property type="project" value="InterPro"/>
</dbReference>
<dbReference type="PROSITE" id="PS00463">
    <property type="entry name" value="ZN2_CY6_FUNGAL_1"/>
    <property type="match status" value="1"/>
</dbReference>
<dbReference type="InterPro" id="IPR001138">
    <property type="entry name" value="Zn2Cys6_DnaBD"/>
</dbReference>
<evidence type="ECO:0000313" key="4">
    <source>
        <dbReference type="Proteomes" id="UP001140453"/>
    </source>
</evidence>
<keyword evidence="4" id="KW-1185">Reference proteome</keyword>
<accession>A0A9W8Z2F0</accession>
<organism evidence="3 4">
    <name type="scientific">Gnomoniopsis smithogilvyi</name>
    <dbReference type="NCBI Taxonomy" id="1191159"/>
    <lineage>
        <taxon>Eukaryota</taxon>
        <taxon>Fungi</taxon>
        <taxon>Dikarya</taxon>
        <taxon>Ascomycota</taxon>
        <taxon>Pezizomycotina</taxon>
        <taxon>Sordariomycetes</taxon>
        <taxon>Sordariomycetidae</taxon>
        <taxon>Diaporthales</taxon>
        <taxon>Gnomoniaceae</taxon>
        <taxon>Gnomoniopsis</taxon>
    </lineage>
</organism>
<sequence length="391" mass="42733">MSSQPRYRSACDRCHSQKLRCPKQTGSPICARCSKARAKCVYSPPGTALVGNNDNRLLVDVAPSDIVMENDGGLAAFANAEASDWPPTLPYDFDFTSYLPAQAEDPAHPSTGNAPVNIANVTAHPVTISQHSQFDKSSDARSACTKELTSLLLESDQIRAQMPLHAGLHISQSEASHAFLEALSAKMATRSVLESFFVLAQRLIDIYPTAIRSSLAPDQIKNSACDVSDCTHNIDLVNGLKEVEESIFEQGTLSGPDMALSNLLVACHARQLDILDCVLLLVTSCTRFTLASRKEPDFDVSETRVGSFVPQRTAAVLMQVALLKHLLATLTDRLASFGKAVLEWTQNTTNMGLESSILKLQHESLTKRQVTKATQVGLVEDFLMKFEFHRE</sequence>
<dbReference type="CDD" id="cd00067">
    <property type="entry name" value="GAL4"/>
    <property type="match status" value="1"/>
</dbReference>
<dbReference type="Gene3D" id="4.10.240.10">
    <property type="entry name" value="Zn(2)-C6 fungal-type DNA-binding domain"/>
    <property type="match status" value="1"/>
</dbReference>
<evidence type="ECO:0000259" key="2">
    <source>
        <dbReference type="PROSITE" id="PS50048"/>
    </source>
</evidence>
<dbReference type="SMART" id="SM00066">
    <property type="entry name" value="GAL4"/>
    <property type="match status" value="1"/>
</dbReference>
<protein>
    <recommendedName>
        <fullName evidence="2">Zn(2)-C6 fungal-type domain-containing protein</fullName>
    </recommendedName>
</protein>
<dbReference type="PROSITE" id="PS50048">
    <property type="entry name" value="ZN2_CY6_FUNGAL_2"/>
    <property type="match status" value="1"/>
</dbReference>
<reference evidence="3" key="1">
    <citation type="submission" date="2022-10" db="EMBL/GenBank/DDBJ databases">
        <title>Tapping the CABI collections for fungal endophytes: first genome assemblies for Collariella, Neodidymelliopsis, Ascochyta clinopodiicola, Didymella pomorum, Didymosphaeria variabile, Neocosmospora piperis and Neocucurbitaria cava.</title>
        <authorList>
            <person name="Hill R."/>
        </authorList>
    </citation>
    <scope>NUCLEOTIDE SEQUENCE</scope>
    <source>
        <strain evidence="3">IMI 355082</strain>
    </source>
</reference>
<comment type="caution">
    <text evidence="3">The sequence shown here is derived from an EMBL/GenBank/DDBJ whole genome shotgun (WGS) entry which is preliminary data.</text>
</comment>
<dbReference type="InterPro" id="IPR036864">
    <property type="entry name" value="Zn2-C6_fun-type_DNA-bd_sf"/>
</dbReference>
<dbReference type="Pfam" id="PF00172">
    <property type="entry name" value="Zn_clus"/>
    <property type="match status" value="1"/>
</dbReference>
<keyword evidence="1" id="KW-0539">Nucleus</keyword>
<dbReference type="AlphaFoldDB" id="A0A9W8Z2F0"/>
<evidence type="ECO:0000313" key="3">
    <source>
        <dbReference type="EMBL" id="KAJ4397404.1"/>
    </source>
</evidence>
<dbReference type="GO" id="GO:0008270">
    <property type="term" value="F:zinc ion binding"/>
    <property type="evidence" value="ECO:0007669"/>
    <property type="project" value="InterPro"/>
</dbReference>
<feature type="domain" description="Zn(2)-C6 fungal-type" evidence="2">
    <location>
        <begin position="10"/>
        <end position="42"/>
    </location>
</feature>
<dbReference type="EMBL" id="JAPEVB010000001">
    <property type="protein sequence ID" value="KAJ4397404.1"/>
    <property type="molecule type" value="Genomic_DNA"/>
</dbReference>
<proteinExistence type="predicted"/>
<dbReference type="SUPFAM" id="SSF57701">
    <property type="entry name" value="Zn2/Cys6 DNA-binding domain"/>
    <property type="match status" value="1"/>
</dbReference>
<dbReference type="Proteomes" id="UP001140453">
    <property type="component" value="Unassembled WGS sequence"/>
</dbReference>
<gene>
    <name evidence="3" type="ORF">N0V93_001631</name>
</gene>
<name>A0A9W8Z2F0_9PEZI</name>